<dbReference type="EC" id="2.7.7.7" evidence="1"/>
<dbReference type="Proteomes" id="UP001140096">
    <property type="component" value="Unassembled WGS sequence"/>
</dbReference>
<comment type="caution">
    <text evidence="1">The sequence shown here is derived from an EMBL/GenBank/DDBJ whole genome shotgun (WGS) entry which is preliminary data.</text>
</comment>
<organism evidence="1 2">
    <name type="scientific">Coemansia furcata</name>
    <dbReference type="NCBI Taxonomy" id="417177"/>
    <lineage>
        <taxon>Eukaryota</taxon>
        <taxon>Fungi</taxon>
        <taxon>Fungi incertae sedis</taxon>
        <taxon>Zoopagomycota</taxon>
        <taxon>Kickxellomycotina</taxon>
        <taxon>Kickxellomycetes</taxon>
        <taxon>Kickxellales</taxon>
        <taxon>Kickxellaceae</taxon>
        <taxon>Coemansia</taxon>
    </lineage>
</organism>
<keyword evidence="1" id="KW-0808">Transferase</keyword>
<proteinExistence type="predicted"/>
<name>A0ACC1LQA2_9FUNG</name>
<reference evidence="1" key="1">
    <citation type="submission" date="2022-07" db="EMBL/GenBank/DDBJ databases">
        <title>Phylogenomic reconstructions and comparative analyses of Kickxellomycotina fungi.</title>
        <authorList>
            <person name="Reynolds N.K."/>
            <person name="Stajich J.E."/>
            <person name="Barry K."/>
            <person name="Grigoriev I.V."/>
            <person name="Crous P."/>
            <person name="Smith M.E."/>
        </authorList>
    </citation>
    <scope>NUCLEOTIDE SEQUENCE</scope>
    <source>
        <strain evidence="1">CBS 102833</strain>
    </source>
</reference>
<keyword evidence="1" id="KW-0548">Nucleotidyltransferase</keyword>
<gene>
    <name evidence="1" type="primary">Chrac-14</name>
    <name evidence="1" type="ORF">H4S07_000586</name>
</gene>
<sequence length="169" mass="18300">MSDTTTIDDLDFPKAVLTRLIKSSLPENISIQKEARHGVAKASTVFVSYLAATANDCARESGHKTIMTADVLKALEALGLADFVDRLKADLDVFVNKTKEKKLSKTNNPTTGDDEDIEEDEEEDVADAPDTLDAPDALEDAMDVADVSVVAMDVDDTECADPAKRPRTE</sequence>
<keyword evidence="2" id="KW-1185">Reference proteome</keyword>
<protein>
    <submittedName>
        <fullName evidence="1">Sequence-specific DNA binding</fullName>
        <ecNumber evidence="1">2.7.7.7</ecNumber>
    </submittedName>
</protein>
<accession>A0ACC1LQA2</accession>
<evidence type="ECO:0000313" key="2">
    <source>
        <dbReference type="Proteomes" id="UP001140096"/>
    </source>
</evidence>
<evidence type="ECO:0000313" key="1">
    <source>
        <dbReference type="EMBL" id="KAJ2813557.1"/>
    </source>
</evidence>
<dbReference type="EMBL" id="JANBUP010000044">
    <property type="protein sequence ID" value="KAJ2813557.1"/>
    <property type="molecule type" value="Genomic_DNA"/>
</dbReference>